<evidence type="ECO:0000313" key="1">
    <source>
        <dbReference type="EMBL" id="KTC62436.1"/>
    </source>
</evidence>
<evidence type="ECO:0000313" key="2">
    <source>
        <dbReference type="Proteomes" id="UP000054513"/>
    </source>
</evidence>
<dbReference type="AlphaFoldDB" id="A0AAW3M8Z9"/>
<proteinExistence type="predicted"/>
<sequence>MYEAYKALRNFARRLNRVDALLQMWSFFQNINHGKQLPNNFCRINKKGIPSIKDVIHPWELDILTREVILHSAGSKERDLYNTDHLGAAINLIRKLTDIQNRENLEATVLYEMQRIYQQQAQWHVNTKLMLARYLKIYKTECLAEVLTKGTTLTVKQFYTLGISISGHFLTNYLYNTKQDYTPFGISDEQRDAFLEKMVFGFDDLRKRTANVQEYNENWSYTINPLISTPLVVMDPQTPNIVICPIPFYLMSRFSEGLFFDIAKIKGYENPYGAAFEKYVGDVSEILNDALNYSVIKPEAYRVGKSLRHGADWIIKDKNGAILVECKAKRLNLKARYELDFKALYSEIEVMARYVVQNYKNLDDLIKGVSSSEPYGEAIYPVIVTLVNWNLFGPKAFEQLEKSVLSHLDVAGLPQDYVKRHPYTIMSVEEYEIALQVINQTGVKEFFSVRDAEDHRGWMVLPFIRTKFKKQIENCRTDYLHEEMKELQDELAILVKA</sequence>
<protein>
    <recommendedName>
        <fullName evidence="3">Restriction endonuclease</fullName>
    </recommendedName>
</protein>
<comment type="caution">
    <text evidence="1">The sequence shown here is derived from an EMBL/GenBank/DDBJ whole genome shotgun (WGS) entry which is preliminary data.</text>
</comment>
<dbReference type="EMBL" id="LKCI01000001">
    <property type="protein sequence ID" value="KTC62436.1"/>
    <property type="molecule type" value="Genomic_DNA"/>
</dbReference>
<evidence type="ECO:0008006" key="3">
    <source>
        <dbReference type="Google" id="ProtNLM"/>
    </source>
</evidence>
<reference evidence="1 2" key="1">
    <citation type="submission" date="2015-09" db="EMBL/GenBank/DDBJ databases">
        <title>Genome sequence of ICMP 19499.</title>
        <authorList>
            <person name="Visnovsky S.B."/>
            <person name="Lu A."/>
            <person name="Panda P."/>
            <person name="Pitman A.R."/>
        </authorList>
    </citation>
    <scope>NUCLEOTIDE SEQUENCE [LARGE SCALE GENOMIC DNA]</scope>
    <source>
        <strain evidence="1 2">ICMP 19499</strain>
    </source>
</reference>
<organism evidence="1 2">
    <name type="scientific">Pseudomonas savastanoi</name>
    <name type="common">Pseudomonas syringae pv. savastanoi</name>
    <dbReference type="NCBI Taxonomy" id="29438"/>
    <lineage>
        <taxon>Bacteria</taxon>
        <taxon>Pseudomonadati</taxon>
        <taxon>Pseudomonadota</taxon>
        <taxon>Gammaproteobacteria</taxon>
        <taxon>Pseudomonadales</taxon>
        <taxon>Pseudomonadaceae</taxon>
        <taxon>Pseudomonas</taxon>
    </lineage>
</organism>
<accession>A0AAW3M8Z9</accession>
<name>A0AAW3M8Z9_PSESS</name>
<gene>
    <name evidence="1" type="ORF">AO287_26600</name>
</gene>
<dbReference type="RefSeq" id="WP_058399752.1">
    <property type="nucleotide sequence ID" value="NZ_LKCI01000001.1"/>
</dbReference>
<dbReference type="Proteomes" id="UP000054513">
    <property type="component" value="Unassembled WGS sequence"/>
</dbReference>